<proteinExistence type="predicted"/>
<keyword evidence="1" id="KW-1133">Transmembrane helix</keyword>
<protein>
    <submittedName>
        <fullName evidence="2">Uncharacterized protein</fullName>
    </submittedName>
</protein>
<keyword evidence="1" id="KW-0812">Transmembrane</keyword>
<accession>A0A8S3TE60</accession>
<dbReference type="OrthoDB" id="6112914at2759"/>
<gene>
    <name evidence="2" type="ORF">MEDL_44518</name>
</gene>
<evidence type="ECO:0000313" key="3">
    <source>
        <dbReference type="Proteomes" id="UP000683360"/>
    </source>
</evidence>
<sequence>MNHTEEELSLEFYHYVCNIVGSDDVVKTRRVFFTIMDHVNWNGVTTFISSGSKAEGLDIKGSDFDTMLVIDCMQCSPDRIQCYFADARYSLEEQTVFNRMRQRVGLIATCKNLIIRNVVFNYPFTLLPTELTRLPRVYNFIYVPSVVYCHVILFLCFHHLRDARGKLTARRDLQLTIKERYFIRHDEITLKIVYQCLDIVKALV</sequence>
<keyword evidence="3" id="KW-1185">Reference proteome</keyword>
<reference evidence="2" key="1">
    <citation type="submission" date="2021-03" db="EMBL/GenBank/DDBJ databases">
        <authorList>
            <person name="Bekaert M."/>
        </authorList>
    </citation>
    <scope>NUCLEOTIDE SEQUENCE</scope>
</reference>
<dbReference type="AlphaFoldDB" id="A0A8S3TE60"/>
<keyword evidence="1" id="KW-0472">Membrane</keyword>
<evidence type="ECO:0000313" key="2">
    <source>
        <dbReference type="EMBL" id="CAG2231753.1"/>
    </source>
</evidence>
<dbReference type="Proteomes" id="UP000683360">
    <property type="component" value="Unassembled WGS sequence"/>
</dbReference>
<dbReference type="EMBL" id="CAJPWZ010002156">
    <property type="protein sequence ID" value="CAG2231753.1"/>
    <property type="molecule type" value="Genomic_DNA"/>
</dbReference>
<feature type="transmembrane region" description="Helical" evidence="1">
    <location>
        <begin position="137"/>
        <end position="157"/>
    </location>
</feature>
<name>A0A8S3TE60_MYTED</name>
<organism evidence="2 3">
    <name type="scientific">Mytilus edulis</name>
    <name type="common">Blue mussel</name>
    <dbReference type="NCBI Taxonomy" id="6550"/>
    <lineage>
        <taxon>Eukaryota</taxon>
        <taxon>Metazoa</taxon>
        <taxon>Spiralia</taxon>
        <taxon>Lophotrochozoa</taxon>
        <taxon>Mollusca</taxon>
        <taxon>Bivalvia</taxon>
        <taxon>Autobranchia</taxon>
        <taxon>Pteriomorphia</taxon>
        <taxon>Mytilida</taxon>
        <taxon>Mytiloidea</taxon>
        <taxon>Mytilidae</taxon>
        <taxon>Mytilinae</taxon>
        <taxon>Mytilus</taxon>
    </lineage>
</organism>
<comment type="caution">
    <text evidence="2">The sequence shown here is derived from an EMBL/GenBank/DDBJ whole genome shotgun (WGS) entry which is preliminary data.</text>
</comment>
<evidence type="ECO:0000256" key="1">
    <source>
        <dbReference type="SAM" id="Phobius"/>
    </source>
</evidence>